<reference evidence="1 2" key="1">
    <citation type="submission" date="2020-04" db="EMBL/GenBank/DDBJ databases">
        <title>Genome-Wide Identification of 5-Methylcytosine Sites in Bacterial Genomes By High-Throughput Sequencing of MspJI Restriction Fragments.</title>
        <authorList>
            <person name="Wu V."/>
        </authorList>
    </citation>
    <scope>NUCLEOTIDE SEQUENCE [LARGE SCALE GENOMIC DNA]</scope>
    <source>
        <strain evidence="1 2">S2</strain>
    </source>
</reference>
<reference evidence="1 2" key="2">
    <citation type="submission" date="2020-04" db="EMBL/GenBank/DDBJ databases">
        <authorList>
            <person name="Fomenkov A."/>
            <person name="Anton B.P."/>
            <person name="Roberts R.J."/>
        </authorList>
    </citation>
    <scope>NUCLEOTIDE SEQUENCE [LARGE SCALE GENOMIC DNA]</scope>
    <source>
        <strain evidence="1 2">S2</strain>
    </source>
</reference>
<dbReference type="Proteomes" id="UP000501868">
    <property type="component" value="Chromosome"/>
</dbReference>
<proteinExistence type="predicted"/>
<accession>A0A6H1P180</accession>
<evidence type="ECO:0000313" key="2">
    <source>
        <dbReference type="Proteomes" id="UP000501868"/>
    </source>
</evidence>
<name>A0A6H1P180_PRIMG</name>
<protein>
    <submittedName>
        <fullName evidence="1">Uncharacterized protein</fullName>
    </submittedName>
</protein>
<organism evidence="1 2">
    <name type="scientific">Priestia megaterium</name>
    <name type="common">Bacillus megaterium</name>
    <dbReference type="NCBI Taxonomy" id="1404"/>
    <lineage>
        <taxon>Bacteria</taxon>
        <taxon>Bacillati</taxon>
        <taxon>Bacillota</taxon>
        <taxon>Bacilli</taxon>
        <taxon>Bacillales</taxon>
        <taxon>Bacillaceae</taxon>
        <taxon>Priestia</taxon>
    </lineage>
</organism>
<dbReference type="EMBL" id="CP051128">
    <property type="protein sequence ID" value="QIZ07313.1"/>
    <property type="molecule type" value="Genomic_DNA"/>
</dbReference>
<evidence type="ECO:0000313" key="1">
    <source>
        <dbReference type="EMBL" id="QIZ07313.1"/>
    </source>
</evidence>
<dbReference type="AlphaFoldDB" id="A0A6H1P180"/>
<gene>
    <name evidence="1" type="ORF">HFZ78_11815</name>
</gene>
<sequence>MKSVQDTLYNWLTIKVVCDARPDDKAAQDTLNLFEEMIAELHLSNIEVTKDDVMYYVSYQQGEETKKTRYPQELIEVMLNQINQEPEKYENYPIEEVE</sequence>